<dbReference type="VEuPathDB" id="TriTrypDB:LpyrH10_15_0440"/>
<feature type="domain" description="Xrn1 N-terminal" evidence="2">
    <location>
        <begin position="97"/>
        <end position="237"/>
    </location>
</feature>
<dbReference type="GO" id="GO:0000956">
    <property type="term" value="P:nuclear-transcribed mRNA catabolic process"/>
    <property type="evidence" value="ECO:0007669"/>
    <property type="project" value="TreeGrafter"/>
</dbReference>
<dbReference type="OMA" id="CPVYLYG"/>
<dbReference type="PANTHER" id="PTHR12341:SF73">
    <property type="entry name" value="XRN1 N-TERMINAL DOMAIN-CONTAINING PROTEIN"/>
    <property type="match status" value="1"/>
</dbReference>
<feature type="region of interest" description="Disordered" evidence="1">
    <location>
        <begin position="253"/>
        <end position="272"/>
    </location>
</feature>
<proteinExistence type="predicted"/>
<feature type="compositionally biased region" description="Basic and acidic residues" evidence="1">
    <location>
        <begin position="787"/>
        <end position="811"/>
    </location>
</feature>
<feature type="compositionally biased region" description="Low complexity" evidence="1">
    <location>
        <begin position="876"/>
        <end position="889"/>
    </location>
</feature>
<feature type="region of interest" description="Disordered" evidence="1">
    <location>
        <begin position="45"/>
        <end position="88"/>
    </location>
</feature>
<protein>
    <recommendedName>
        <fullName evidence="2">Xrn1 N-terminal domain-containing protein</fullName>
    </recommendedName>
</protein>
<dbReference type="OrthoDB" id="372487at2759"/>
<dbReference type="GO" id="GO:0003723">
    <property type="term" value="F:RNA binding"/>
    <property type="evidence" value="ECO:0007669"/>
    <property type="project" value="TreeGrafter"/>
</dbReference>
<dbReference type="InterPro" id="IPR027073">
    <property type="entry name" value="5_3_exoribonuclease"/>
</dbReference>
<dbReference type="Proteomes" id="UP000037923">
    <property type="component" value="Unassembled WGS sequence"/>
</dbReference>
<reference evidence="3 4" key="1">
    <citation type="submission" date="2015-07" db="EMBL/GenBank/DDBJ databases">
        <title>High-quality genome of monoxenous trypanosomatid Leptomonas pyrrhocoris.</title>
        <authorList>
            <person name="Flegontov P."/>
            <person name="Butenko A."/>
            <person name="Firsov S."/>
            <person name="Vlcek C."/>
            <person name="Logacheva M.D."/>
            <person name="Field M."/>
            <person name="Filatov D."/>
            <person name="Flegontova O."/>
            <person name="Gerasimov E."/>
            <person name="Jackson A.P."/>
            <person name="Kelly S."/>
            <person name="Opperdoes F."/>
            <person name="O'Reilly A."/>
            <person name="Votypka J."/>
            <person name="Yurchenko V."/>
            <person name="Lukes J."/>
        </authorList>
    </citation>
    <scope>NUCLEOTIDE SEQUENCE [LARGE SCALE GENOMIC DNA]</scope>
    <source>
        <strain evidence="3">H10</strain>
    </source>
</reference>
<dbReference type="RefSeq" id="XP_015656256.1">
    <property type="nucleotide sequence ID" value="XM_015804963.1"/>
</dbReference>
<evidence type="ECO:0000313" key="4">
    <source>
        <dbReference type="Proteomes" id="UP000037923"/>
    </source>
</evidence>
<dbReference type="PANTHER" id="PTHR12341">
    <property type="entry name" value="5'-&gt;3' EXORIBONUCLEASE"/>
    <property type="match status" value="1"/>
</dbReference>
<dbReference type="EMBL" id="LGTL01000015">
    <property type="protein sequence ID" value="KPA77817.1"/>
    <property type="molecule type" value="Genomic_DNA"/>
</dbReference>
<evidence type="ECO:0000313" key="3">
    <source>
        <dbReference type="EMBL" id="KPA77817.1"/>
    </source>
</evidence>
<accession>A0A0M9FX96</accession>
<dbReference type="GeneID" id="26906920"/>
<organism evidence="3 4">
    <name type="scientific">Leptomonas pyrrhocoris</name>
    <name type="common">Firebug parasite</name>
    <dbReference type="NCBI Taxonomy" id="157538"/>
    <lineage>
        <taxon>Eukaryota</taxon>
        <taxon>Discoba</taxon>
        <taxon>Euglenozoa</taxon>
        <taxon>Kinetoplastea</taxon>
        <taxon>Metakinetoplastina</taxon>
        <taxon>Trypanosomatida</taxon>
        <taxon>Trypanosomatidae</taxon>
        <taxon>Leishmaniinae</taxon>
        <taxon>Leptomonas</taxon>
    </lineage>
</organism>
<feature type="compositionally biased region" description="Gly residues" evidence="1">
    <location>
        <begin position="255"/>
        <end position="264"/>
    </location>
</feature>
<feature type="region of interest" description="Disordered" evidence="1">
    <location>
        <begin position="863"/>
        <end position="947"/>
    </location>
</feature>
<keyword evidence="4" id="KW-1185">Reference proteome</keyword>
<evidence type="ECO:0000256" key="1">
    <source>
        <dbReference type="SAM" id="MobiDB-lite"/>
    </source>
</evidence>
<dbReference type="Gene3D" id="3.40.50.12390">
    <property type="match status" value="1"/>
</dbReference>
<dbReference type="GO" id="GO:0005634">
    <property type="term" value="C:nucleus"/>
    <property type="evidence" value="ECO:0007669"/>
    <property type="project" value="TreeGrafter"/>
</dbReference>
<dbReference type="GO" id="GO:0004534">
    <property type="term" value="F:5'-3' RNA exonuclease activity"/>
    <property type="evidence" value="ECO:0007669"/>
    <property type="project" value="TreeGrafter"/>
</dbReference>
<comment type="caution">
    <text evidence="3">The sequence shown here is derived from an EMBL/GenBank/DDBJ whole genome shotgun (WGS) entry which is preliminary data.</text>
</comment>
<dbReference type="AlphaFoldDB" id="A0A0M9FX96"/>
<name>A0A0M9FX96_LEPPY</name>
<sequence>MGLLGLRKFIDSCWCTRLLPVPVSDTEAQAEALRRLRVEGYRDVVGDEDDEGDGNGEASGAQGVYVSGSGRGSERKGTGQHGLTSSTHAIGTTATPVVDHVLVDMNCIVHACFHHQSSENKTKKQLIQEVLERLRVLLTEVVVPRQSLSLCFDGPAPIAKLQTQRLRRRRVGLLDTGGLQQLNTLAITAGSLFMIELENAIAAQFKLNHGRGFLRRLCPVYLYGTTVMGEGEAKISRALAFLAYGPIAKTDTNAEGGGDAGGDGNRAHRYRGGGGGGGNYSHKFRSNHTAASSAAASTGHHAAPTNYPHYCPDDSIVVLGNDIDLVLTCLGATAYHNLSIVSPSSLQLIRVSDIIYRWLKTTSATRGDAPFSPAQLPSIRIDFTYLFLLNGGDHYVGAGEVAMSLWKRYRSVRATYPYSTLVSPNMDAIDVDFLADVVEASEYTGSSSVEVGVHLLQSALWSLYTVVTGVCPDYNYVPETEAPLLCHLRAAAAHCQRTNRGIRLTSFDLKSQPLTPLETYVALMPTEATLPKSVAAGLRSKPAYQSILKTLETSNDTAMIAQAAKDAVEVSDPFLTTSERYLRHFTSPVQLNVVPPRRRLSRHEQHRMLATQGRIQVEDPVPVVQPIAMAEEVPYMDVSYPAHTSFLDFYCPFDARINAEEEAEGTQESEEHQYNGSAVTRATATTVQGRVVSTRPSLHATAVTAGAAHFQPNNSKANTAADNGGAVHKRVYLYQEEAAQQRHERERQSAASKLQRALAVTTNILQRGQHFTAAQERQMRRKLERLQQAETTEMRSRLAKEDRHHAVRGGDDADDLEAELRRFLGEHASSTDVQSLLAAAPAPAGTAKKGRKGLAVKAAVGQLVKKSTASRKSPDAGRTAHTAAGAAATRKPKRKRGDSTRMRDAEGHDTVLSITGDVSSGLRWEDRERGAESGSNERPLKKQKRKR</sequence>
<feature type="region of interest" description="Disordered" evidence="1">
    <location>
        <begin position="787"/>
        <end position="813"/>
    </location>
</feature>
<dbReference type="Pfam" id="PF03159">
    <property type="entry name" value="XRN_N"/>
    <property type="match status" value="1"/>
</dbReference>
<evidence type="ECO:0000259" key="2">
    <source>
        <dbReference type="Pfam" id="PF03159"/>
    </source>
</evidence>
<feature type="compositionally biased region" description="Basic and acidic residues" evidence="1">
    <location>
        <begin position="897"/>
        <end position="909"/>
    </location>
</feature>
<dbReference type="InterPro" id="IPR004859">
    <property type="entry name" value="Xrn1_N"/>
</dbReference>
<gene>
    <name evidence="3" type="ORF">ABB37_06634</name>
</gene>